<dbReference type="RefSeq" id="XP_018700156.1">
    <property type="nucleotide sequence ID" value="XM_018852631.1"/>
</dbReference>
<keyword evidence="3" id="KW-1185">Reference proteome</keyword>
<sequence>MDTPAARQEEHLAATGLATADVAATEPGITGSALAGRDTNHAVTSPKTVETAEAEPVAIDTTSTSREESPADTDSATSDATGTESCTTVGSSAKQVAPIASSYPEISGVGQFTESRVCSPKFLQPPPPLDFASFAAKLWEVFFLQQRGYRVELPCHIPRDPWDTNSTPTPTYWMSDASAPSPWAVGPASSSESEPEAPSPPGVKTRAASKLRAQARAIKAKKPKWGKRKWTGKETPWEESSSEPEDPESDRKRQKR</sequence>
<proteinExistence type="predicted"/>
<feature type="compositionally biased region" description="Low complexity" evidence="1">
    <location>
        <begin position="72"/>
        <end position="81"/>
    </location>
</feature>
<feature type="region of interest" description="Disordered" evidence="1">
    <location>
        <begin position="29"/>
        <end position="94"/>
    </location>
</feature>
<name>A0A167LGU6_CORFA</name>
<dbReference type="AlphaFoldDB" id="A0A167LGU6"/>
<evidence type="ECO:0000313" key="2">
    <source>
        <dbReference type="EMBL" id="OAA53074.1"/>
    </source>
</evidence>
<organism evidence="2 3">
    <name type="scientific">Cordyceps fumosorosea (strain ARSEF 2679)</name>
    <name type="common">Isaria fumosorosea</name>
    <dbReference type="NCBI Taxonomy" id="1081104"/>
    <lineage>
        <taxon>Eukaryota</taxon>
        <taxon>Fungi</taxon>
        <taxon>Dikarya</taxon>
        <taxon>Ascomycota</taxon>
        <taxon>Pezizomycotina</taxon>
        <taxon>Sordariomycetes</taxon>
        <taxon>Hypocreomycetidae</taxon>
        <taxon>Hypocreales</taxon>
        <taxon>Cordycipitaceae</taxon>
        <taxon>Cordyceps</taxon>
    </lineage>
</organism>
<evidence type="ECO:0000313" key="3">
    <source>
        <dbReference type="Proteomes" id="UP000076744"/>
    </source>
</evidence>
<feature type="compositionally biased region" description="Polar residues" evidence="1">
    <location>
        <begin position="82"/>
        <end position="94"/>
    </location>
</feature>
<accession>A0A167LGU6</accession>
<dbReference type="GeneID" id="30025320"/>
<dbReference type="EMBL" id="AZHB01000040">
    <property type="protein sequence ID" value="OAA53074.1"/>
    <property type="molecule type" value="Genomic_DNA"/>
</dbReference>
<reference evidence="2 3" key="1">
    <citation type="journal article" date="2016" name="Genome Biol. Evol.">
        <title>Divergent and convergent evolution of fungal pathogenicity.</title>
        <authorList>
            <person name="Shang Y."/>
            <person name="Xiao G."/>
            <person name="Zheng P."/>
            <person name="Cen K."/>
            <person name="Zhan S."/>
            <person name="Wang C."/>
        </authorList>
    </citation>
    <scope>NUCLEOTIDE SEQUENCE [LARGE SCALE GENOMIC DNA]</scope>
    <source>
        <strain evidence="2 3">ARSEF 2679</strain>
    </source>
</reference>
<dbReference type="Proteomes" id="UP000076744">
    <property type="component" value="Unassembled WGS sequence"/>
</dbReference>
<feature type="region of interest" description="Disordered" evidence="1">
    <location>
        <begin position="160"/>
        <end position="256"/>
    </location>
</feature>
<feature type="compositionally biased region" description="Basic residues" evidence="1">
    <location>
        <begin position="218"/>
        <end position="230"/>
    </location>
</feature>
<evidence type="ECO:0000256" key="1">
    <source>
        <dbReference type="SAM" id="MobiDB-lite"/>
    </source>
</evidence>
<feature type="compositionally biased region" description="Polar residues" evidence="1">
    <location>
        <begin position="163"/>
        <end position="172"/>
    </location>
</feature>
<comment type="caution">
    <text evidence="2">The sequence shown here is derived from an EMBL/GenBank/DDBJ whole genome shotgun (WGS) entry which is preliminary data.</text>
</comment>
<protein>
    <submittedName>
        <fullName evidence="2">Uncharacterized protein</fullName>
    </submittedName>
</protein>
<gene>
    <name evidence="2" type="ORF">ISF_09028</name>
</gene>